<dbReference type="EMBL" id="CAJVPJ010001699">
    <property type="protein sequence ID" value="CAG8600905.1"/>
    <property type="molecule type" value="Genomic_DNA"/>
</dbReference>
<evidence type="ECO:0000313" key="1">
    <source>
        <dbReference type="EMBL" id="CAG8600905.1"/>
    </source>
</evidence>
<dbReference type="Proteomes" id="UP000789572">
    <property type="component" value="Unassembled WGS sequence"/>
</dbReference>
<dbReference type="AlphaFoldDB" id="A0A9N9CER6"/>
<proteinExistence type="predicted"/>
<keyword evidence="2" id="KW-1185">Reference proteome</keyword>
<protein>
    <submittedName>
        <fullName evidence="1">6960_t:CDS:1</fullName>
    </submittedName>
</protein>
<sequence length="87" mass="10359">MAKYTTYFDKPPEGWSFLGFYQHRHNEKNVILSFMKESYILKNALRNTNGQNLAKSFKPYEVSAKFIFHDYEDAPRDVPLTFRVNFV</sequence>
<feature type="non-terminal residue" evidence="1">
    <location>
        <position position="87"/>
    </location>
</feature>
<evidence type="ECO:0000313" key="2">
    <source>
        <dbReference type="Proteomes" id="UP000789572"/>
    </source>
</evidence>
<reference evidence="1" key="1">
    <citation type="submission" date="2021-06" db="EMBL/GenBank/DDBJ databases">
        <authorList>
            <person name="Kallberg Y."/>
            <person name="Tangrot J."/>
            <person name="Rosling A."/>
        </authorList>
    </citation>
    <scope>NUCLEOTIDE SEQUENCE</scope>
    <source>
        <strain evidence="1">IA702</strain>
    </source>
</reference>
<name>A0A9N9CER6_9GLOM</name>
<organism evidence="1 2">
    <name type="scientific">Paraglomus occultum</name>
    <dbReference type="NCBI Taxonomy" id="144539"/>
    <lineage>
        <taxon>Eukaryota</taxon>
        <taxon>Fungi</taxon>
        <taxon>Fungi incertae sedis</taxon>
        <taxon>Mucoromycota</taxon>
        <taxon>Glomeromycotina</taxon>
        <taxon>Glomeromycetes</taxon>
        <taxon>Paraglomerales</taxon>
        <taxon>Paraglomeraceae</taxon>
        <taxon>Paraglomus</taxon>
    </lineage>
</organism>
<gene>
    <name evidence="1" type="ORF">POCULU_LOCUS7458</name>
</gene>
<accession>A0A9N9CER6</accession>
<comment type="caution">
    <text evidence="1">The sequence shown here is derived from an EMBL/GenBank/DDBJ whole genome shotgun (WGS) entry which is preliminary data.</text>
</comment>